<dbReference type="Gene3D" id="3.40.50.720">
    <property type="entry name" value="NAD(P)-binding Rossmann-like Domain"/>
    <property type="match status" value="1"/>
</dbReference>
<dbReference type="Gene3D" id="3.30.40.250">
    <property type="match status" value="1"/>
</dbReference>
<accession>A0ABN2FMK7</accession>
<dbReference type="Gene3D" id="3.30.1330.230">
    <property type="match status" value="1"/>
</dbReference>
<dbReference type="PANTHER" id="PTHR37809:SF1">
    <property type="entry name" value="RIBOSOMAL PROTEIN S12 METHYLTHIOTRANSFERASE ACCESSORY FACTOR YCAO"/>
    <property type="match status" value="1"/>
</dbReference>
<dbReference type="RefSeq" id="WP_346109563.1">
    <property type="nucleotide sequence ID" value="NZ_BAAAMU010000046.1"/>
</dbReference>
<evidence type="ECO:0000313" key="3">
    <source>
        <dbReference type="Proteomes" id="UP001500064"/>
    </source>
</evidence>
<dbReference type="NCBIfam" id="TIGR03882">
    <property type="entry name" value="cyclo_dehyd_2"/>
    <property type="match status" value="1"/>
</dbReference>
<keyword evidence="3" id="KW-1185">Reference proteome</keyword>
<dbReference type="InterPro" id="IPR027624">
    <property type="entry name" value="TOMM_cyclo_SagD"/>
</dbReference>
<protein>
    <submittedName>
        <fullName evidence="2">TOMM leader peptide-binding protein</fullName>
    </submittedName>
</protein>
<reference evidence="2 3" key="1">
    <citation type="journal article" date="2019" name="Int. J. Syst. Evol. Microbiol.">
        <title>The Global Catalogue of Microorganisms (GCM) 10K type strain sequencing project: providing services to taxonomists for standard genome sequencing and annotation.</title>
        <authorList>
            <consortium name="The Broad Institute Genomics Platform"/>
            <consortium name="The Broad Institute Genome Sequencing Center for Infectious Disease"/>
            <person name="Wu L."/>
            <person name="Ma J."/>
        </authorList>
    </citation>
    <scope>NUCLEOTIDE SEQUENCE [LARGE SCALE GENOMIC DNA]</scope>
    <source>
        <strain evidence="2 3">JCM 13929</strain>
    </source>
</reference>
<comment type="caution">
    <text evidence="2">The sequence shown here is derived from an EMBL/GenBank/DDBJ whole genome shotgun (WGS) entry which is preliminary data.</text>
</comment>
<dbReference type="PROSITE" id="PS51664">
    <property type="entry name" value="YCAO"/>
    <property type="match status" value="1"/>
</dbReference>
<dbReference type="InterPro" id="IPR003776">
    <property type="entry name" value="YcaO-like_dom"/>
</dbReference>
<proteinExistence type="predicted"/>
<organism evidence="2 3">
    <name type="scientific">Nonomuraea maheshkhaliensis</name>
    <dbReference type="NCBI Taxonomy" id="419590"/>
    <lineage>
        <taxon>Bacteria</taxon>
        <taxon>Bacillati</taxon>
        <taxon>Actinomycetota</taxon>
        <taxon>Actinomycetes</taxon>
        <taxon>Streptosporangiales</taxon>
        <taxon>Streptosporangiaceae</taxon>
        <taxon>Nonomuraea</taxon>
    </lineage>
</organism>
<sequence>MQVMQERVPQALADDRRLVAGYLHDRLARTAGRPVTVRVAHLDAQDAMRPLDAPDTETGTGTGTAGLLPVHVHGDTVLLGPFDSARPCFHCLARRWQRLRTGVEREALEGGPSLAAHHASPFLSRFGLEAIWRTVQQIVRVPPERRHADRHGHPFVHELRLKDLTVRRHPIVADSQCPRCAVPGEDSADSARMTLRSRPKRSVDDFRISSAHDLEPGAYANPVCGMAGTRAEPSMTSTTTANVKGRIDIPGGGYVHETFWAGHSDSYARSTLLGILEAHERIAGTQPRRFSDPVVGTYRNLRGSALDPAECGLYTEEFYARSRHYTSYHPDLPIPWVWGYSLRDERPLLVPAAITYYHLTDQTGRFVQECSNGCASGGCLEEAILHALLELVERDAFLIAWYARPVLREIDPYSSTRIRSRLMMDRLSMYGYDLRLFDARIEFPIPVVIAVAQRGDGGMGTLLFGAGAGLDPEEAIASGLYEVASAIPDFPGYTKLRAEELTAKAADFGQVLSLSDHAPLYGLPEMARHAAHLLGDDGRPADLPPVEEVFRNWRHERPRTLDLLDDLRFCVRSVVKAGFDVIVVDQTSPEQAEIGLHTASVVIPGLLPIDFGWDRQRALHMTRTRTVLRRAGLRDRDLEASELNRAPHPFQ</sequence>
<evidence type="ECO:0000313" key="2">
    <source>
        <dbReference type="EMBL" id="GAA1652220.1"/>
    </source>
</evidence>
<dbReference type="EMBL" id="BAAAMU010000046">
    <property type="protein sequence ID" value="GAA1652220.1"/>
    <property type="molecule type" value="Genomic_DNA"/>
</dbReference>
<dbReference type="InterPro" id="IPR022291">
    <property type="entry name" value="Bacteriocin_synth_cyclodeHase"/>
</dbReference>
<dbReference type="Gene3D" id="3.30.160.660">
    <property type="match status" value="1"/>
</dbReference>
<dbReference type="Proteomes" id="UP001500064">
    <property type="component" value="Unassembled WGS sequence"/>
</dbReference>
<dbReference type="Pfam" id="PF02624">
    <property type="entry name" value="YcaO"/>
    <property type="match status" value="1"/>
</dbReference>
<evidence type="ECO:0000259" key="1">
    <source>
        <dbReference type="PROSITE" id="PS51664"/>
    </source>
</evidence>
<name>A0ABN2FMK7_9ACTN</name>
<dbReference type="PANTHER" id="PTHR37809">
    <property type="entry name" value="RIBOSOMAL PROTEIN S12 METHYLTHIOTRANSFERASE ACCESSORY FACTOR YCAO"/>
    <property type="match status" value="1"/>
</dbReference>
<dbReference type="NCBIfam" id="TIGR03604">
    <property type="entry name" value="TOMM_cyclo_SagD"/>
    <property type="match status" value="1"/>
</dbReference>
<gene>
    <name evidence="2" type="ORF">GCM10009733_056860</name>
</gene>
<feature type="domain" description="YcaO" evidence="1">
    <location>
        <begin position="262"/>
        <end position="651"/>
    </location>
</feature>